<dbReference type="EMBL" id="BQNB010010627">
    <property type="protein sequence ID" value="GJS79840.1"/>
    <property type="molecule type" value="Genomic_DNA"/>
</dbReference>
<comment type="caution">
    <text evidence="1">The sequence shown here is derived from an EMBL/GenBank/DDBJ whole genome shotgun (WGS) entry which is preliminary data.</text>
</comment>
<reference evidence="1" key="2">
    <citation type="submission" date="2022-01" db="EMBL/GenBank/DDBJ databases">
        <authorList>
            <person name="Yamashiro T."/>
            <person name="Shiraishi A."/>
            <person name="Satake H."/>
            <person name="Nakayama K."/>
        </authorList>
    </citation>
    <scope>NUCLEOTIDE SEQUENCE</scope>
</reference>
<evidence type="ECO:0000313" key="1">
    <source>
        <dbReference type="EMBL" id="GJS79840.1"/>
    </source>
</evidence>
<evidence type="ECO:0000313" key="2">
    <source>
        <dbReference type="Proteomes" id="UP001151760"/>
    </source>
</evidence>
<protein>
    <submittedName>
        <fullName evidence="1">Uncharacterized protein</fullName>
    </submittedName>
</protein>
<gene>
    <name evidence="1" type="ORF">Tco_0729721</name>
</gene>
<keyword evidence="2" id="KW-1185">Reference proteome</keyword>
<reference evidence="1" key="1">
    <citation type="journal article" date="2022" name="Int. J. Mol. Sci.">
        <title>Draft Genome of Tanacetum Coccineum: Genomic Comparison of Closely Related Tanacetum-Family Plants.</title>
        <authorList>
            <person name="Yamashiro T."/>
            <person name="Shiraishi A."/>
            <person name="Nakayama K."/>
            <person name="Satake H."/>
        </authorList>
    </citation>
    <scope>NUCLEOTIDE SEQUENCE</scope>
</reference>
<proteinExistence type="predicted"/>
<name>A0ABQ4YS53_9ASTR</name>
<accession>A0ABQ4YS53</accession>
<organism evidence="1 2">
    <name type="scientific">Tanacetum coccineum</name>
    <dbReference type="NCBI Taxonomy" id="301880"/>
    <lineage>
        <taxon>Eukaryota</taxon>
        <taxon>Viridiplantae</taxon>
        <taxon>Streptophyta</taxon>
        <taxon>Embryophyta</taxon>
        <taxon>Tracheophyta</taxon>
        <taxon>Spermatophyta</taxon>
        <taxon>Magnoliopsida</taxon>
        <taxon>eudicotyledons</taxon>
        <taxon>Gunneridae</taxon>
        <taxon>Pentapetalae</taxon>
        <taxon>asterids</taxon>
        <taxon>campanulids</taxon>
        <taxon>Asterales</taxon>
        <taxon>Asteraceae</taxon>
        <taxon>Asteroideae</taxon>
        <taxon>Anthemideae</taxon>
        <taxon>Anthemidinae</taxon>
        <taxon>Tanacetum</taxon>
    </lineage>
</organism>
<sequence>MLECVLGYLSHWQGGSKEHRSLVSFLRILRKQKKHGETRSKRKKVSSVKNVGGDRWGVVKKQILEPWKYNDEELQERFQLNGMQKKEGKRNCMTKIQASIIRLLSKTFIPMDSGNEVEGMFRKRSKEGLLKGKGESYNVLKNSIKIAKKQYLETAECKDVDCSGGSKKKMGILRWRFHASSGMLECVMIGCRSCMEVFEDEYETALP</sequence>
<dbReference type="Proteomes" id="UP001151760">
    <property type="component" value="Unassembled WGS sequence"/>
</dbReference>